<evidence type="ECO:0000256" key="4">
    <source>
        <dbReference type="ARBA" id="ARBA00022801"/>
    </source>
</evidence>
<evidence type="ECO:0000256" key="1">
    <source>
        <dbReference type="ARBA" id="ARBA00004123"/>
    </source>
</evidence>
<keyword evidence="3 9" id="KW-0507">mRNA processing</keyword>
<evidence type="ECO:0000313" key="11">
    <source>
        <dbReference type="EMBL" id="GMI39512.1"/>
    </source>
</evidence>
<evidence type="ECO:0000256" key="3">
    <source>
        <dbReference type="ARBA" id="ARBA00022664"/>
    </source>
</evidence>
<dbReference type="OrthoDB" id="57957at2759"/>
<organism evidence="11 12">
    <name type="scientific">Triparma columacea</name>
    <dbReference type="NCBI Taxonomy" id="722753"/>
    <lineage>
        <taxon>Eukaryota</taxon>
        <taxon>Sar</taxon>
        <taxon>Stramenopiles</taxon>
        <taxon>Ochrophyta</taxon>
        <taxon>Bolidophyceae</taxon>
        <taxon>Parmales</taxon>
        <taxon>Triparmaceae</taxon>
        <taxon>Triparma</taxon>
    </lineage>
</organism>
<dbReference type="GO" id="GO:0005634">
    <property type="term" value="C:nucleus"/>
    <property type="evidence" value="ECO:0007669"/>
    <property type="project" value="UniProtKB-SubCell"/>
</dbReference>
<accession>A0A9W7GA52</accession>
<name>A0A9W7GA52_9STRA</name>
<gene>
    <name evidence="11" type="ORF">TrCOL_g11745</name>
</gene>
<dbReference type="AlphaFoldDB" id="A0A9W7GA52"/>
<keyword evidence="12" id="KW-1185">Reference proteome</keyword>
<evidence type="ECO:0000256" key="2">
    <source>
        <dbReference type="ARBA" id="ARBA00008978"/>
    </source>
</evidence>
<dbReference type="EMBL" id="BRYA01000105">
    <property type="protein sequence ID" value="GMI39512.1"/>
    <property type="molecule type" value="Genomic_DNA"/>
</dbReference>
<evidence type="ECO:0000256" key="8">
    <source>
        <dbReference type="ARBA" id="ARBA00048336"/>
    </source>
</evidence>
<reference evidence="12" key="1">
    <citation type="journal article" date="2023" name="Commun. Biol.">
        <title>Genome analysis of Parmales, the sister group of diatoms, reveals the evolutionary specialization of diatoms from phago-mixotrophs to photoautotrophs.</title>
        <authorList>
            <person name="Ban H."/>
            <person name="Sato S."/>
            <person name="Yoshikawa S."/>
            <person name="Yamada K."/>
            <person name="Nakamura Y."/>
            <person name="Ichinomiya M."/>
            <person name="Sato N."/>
            <person name="Blanc-Mathieu R."/>
            <person name="Endo H."/>
            <person name="Kuwata A."/>
            <person name="Ogata H."/>
        </authorList>
    </citation>
    <scope>NUCLEOTIDE SEQUENCE [LARGE SCALE GENOMIC DNA]</scope>
</reference>
<comment type="function">
    <text evidence="9">Protein phosphatase that catalyzes the dephosphorylation of the C-terminal domain of RNA polymerase II. Plays a role in RNA processing and termination.</text>
</comment>
<evidence type="ECO:0000256" key="10">
    <source>
        <dbReference type="SAM" id="MobiDB-lite"/>
    </source>
</evidence>
<comment type="subcellular location">
    <subcellularLocation>
        <location evidence="1 9">Nucleus</location>
    </subcellularLocation>
</comment>
<evidence type="ECO:0000256" key="5">
    <source>
        <dbReference type="ARBA" id="ARBA00022912"/>
    </source>
</evidence>
<dbReference type="PANTHER" id="PTHR20383">
    <property type="entry name" value="RNA POLYMERASE II SUBUNIT A C-TERMINAL DOMAIN PHOSPHATASE"/>
    <property type="match status" value="1"/>
</dbReference>
<dbReference type="InterPro" id="IPR006811">
    <property type="entry name" value="RNA_pol_II_suA"/>
</dbReference>
<comment type="catalytic activity">
    <reaction evidence="8 9">
        <text>O-phospho-L-threonyl-[protein] + H2O = L-threonyl-[protein] + phosphate</text>
        <dbReference type="Rhea" id="RHEA:47004"/>
        <dbReference type="Rhea" id="RHEA-COMP:11060"/>
        <dbReference type="Rhea" id="RHEA-COMP:11605"/>
        <dbReference type="ChEBI" id="CHEBI:15377"/>
        <dbReference type="ChEBI" id="CHEBI:30013"/>
        <dbReference type="ChEBI" id="CHEBI:43474"/>
        <dbReference type="ChEBI" id="CHEBI:61977"/>
        <dbReference type="EC" id="3.1.3.16"/>
    </reaction>
</comment>
<protein>
    <recommendedName>
        <fullName evidence="9">RNA polymerase II subunit A C-terminal domain phosphatase SSU72</fullName>
        <shortName evidence="9">CTD phosphatase SSU72</shortName>
        <ecNumber evidence="9">3.1.3.16</ecNumber>
    </recommendedName>
</protein>
<evidence type="ECO:0000313" key="12">
    <source>
        <dbReference type="Proteomes" id="UP001165065"/>
    </source>
</evidence>
<keyword evidence="6 9" id="KW-0539">Nucleus</keyword>
<keyword evidence="4 9" id="KW-0378">Hydrolase</keyword>
<dbReference type="Gene3D" id="3.40.50.2300">
    <property type="match status" value="2"/>
</dbReference>
<evidence type="ECO:0000256" key="9">
    <source>
        <dbReference type="RuleBase" id="RU369031"/>
    </source>
</evidence>
<evidence type="ECO:0000256" key="6">
    <source>
        <dbReference type="ARBA" id="ARBA00023242"/>
    </source>
</evidence>
<comment type="similarity">
    <text evidence="2 9">Belongs to the SSU72 phosphatase family.</text>
</comment>
<feature type="compositionally biased region" description="Pro residues" evidence="10">
    <location>
        <begin position="1"/>
        <end position="17"/>
    </location>
</feature>
<dbReference type="Proteomes" id="UP001165065">
    <property type="component" value="Unassembled WGS sequence"/>
</dbReference>
<feature type="region of interest" description="Disordered" evidence="10">
    <location>
        <begin position="1"/>
        <end position="20"/>
    </location>
</feature>
<dbReference type="EC" id="3.1.3.16" evidence="9"/>
<sequence>MEELPPRPQTPPGPPPESNSVREAKFNYATVCSSNINRSMESHLCFVNAHLPCTSYGTGSQVRLPGRTPLEPKIFKFGTPYEQMYDSLAREDPNFFTMNGIIPLCKRGAAVKQSPTRWQDTPTSVLSSHDVVLAFEERIYDAVVEDLQGREPTERFAPMVVVCLDTKDNPTEATKMGRRSLELAYMLESIEGGIENGVDEVVEAFGEKMGKVTDTKVVYQIIYL</sequence>
<evidence type="ECO:0000256" key="7">
    <source>
        <dbReference type="ARBA" id="ARBA00047761"/>
    </source>
</evidence>
<comment type="catalytic activity">
    <reaction evidence="7 9">
        <text>O-phospho-L-seryl-[protein] + H2O = L-seryl-[protein] + phosphate</text>
        <dbReference type="Rhea" id="RHEA:20629"/>
        <dbReference type="Rhea" id="RHEA-COMP:9863"/>
        <dbReference type="Rhea" id="RHEA-COMP:11604"/>
        <dbReference type="ChEBI" id="CHEBI:15377"/>
        <dbReference type="ChEBI" id="CHEBI:29999"/>
        <dbReference type="ChEBI" id="CHEBI:43474"/>
        <dbReference type="ChEBI" id="CHEBI:83421"/>
        <dbReference type="EC" id="3.1.3.16"/>
    </reaction>
</comment>
<dbReference type="GO" id="GO:0004722">
    <property type="term" value="F:protein serine/threonine phosphatase activity"/>
    <property type="evidence" value="ECO:0007669"/>
    <property type="project" value="UniProtKB-UniRule"/>
</dbReference>
<proteinExistence type="inferred from homology"/>
<keyword evidence="5 9" id="KW-0904">Protein phosphatase</keyword>
<comment type="caution">
    <text evidence="11">The sequence shown here is derived from an EMBL/GenBank/DDBJ whole genome shotgun (WGS) entry which is preliminary data.</text>
</comment>
<dbReference type="Pfam" id="PF04722">
    <property type="entry name" value="Ssu72"/>
    <property type="match status" value="1"/>
</dbReference>
<dbReference type="GO" id="GO:0006397">
    <property type="term" value="P:mRNA processing"/>
    <property type="evidence" value="ECO:0007669"/>
    <property type="project" value="UniProtKB-KW"/>
</dbReference>